<evidence type="ECO:0000313" key="1">
    <source>
        <dbReference type="EMBL" id="QRK81810.1"/>
    </source>
</evidence>
<reference evidence="1 2" key="1">
    <citation type="submission" date="2021-02" db="EMBL/GenBank/DDBJ databases">
        <authorList>
            <person name="Cea Torrescassana E."/>
        </authorList>
    </citation>
    <scope>NUCLEOTIDE SEQUENCE [LARGE SCALE GENOMIC DNA]</scope>
    <source>
        <strain evidence="1 2">CT364</strain>
    </source>
</reference>
<name>A0ABX7G917_9PSED</name>
<dbReference type="RefSeq" id="WP_203417964.1">
    <property type="nucleotide sequence ID" value="NZ_CP069352.1"/>
</dbReference>
<dbReference type="EMBL" id="CP069352">
    <property type="protein sequence ID" value="QRK81810.1"/>
    <property type="molecule type" value="Genomic_DNA"/>
</dbReference>
<proteinExistence type="predicted"/>
<evidence type="ECO:0000313" key="2">
    <source>
        <dbReference type="Proteomes" id="UP000663686"/>
    </source>
</evidence>
<protein>
    <recommendedName>
        <fullName evidence="3">Plasmid related protein</fullName>
    </recommendedName>
</protein>
<reference evidence="1 2" key="2">
    <citation type="submission" date="2021-03" db="EMBL/GenBank/DDBJ databases">
        <title>P. granadensis CT364 genome publication.</title>
        <authorList>
            <person name="Stach J."/>
            <person name="Montero-Calasanz Md.C."/>
        </authorList>
    </citation>
    <scope>NUCLEOTIDE SEQUENCE [LARGE SCALE GENOMIC DNA]</scope>
    <source>
        <strain evidence="1 2">CT364</strain>
    </source>
</reference>
<evidence type="ECO:0008006" key="3">
    <source>
        <dbReference type="Google" id="ProtNLM"/>
    </source>
</evidence>
<keyword evidence="2" id="KW-1185">Reference proteome</keyword>
<dbReference type="Proteomes" id="UP000663686">
    <property type="component" value="Chromosome"/>
</dbReference>
<accession>A0ABX7G917</accession>
<sequence length="100" mass="11723">MIVFNFDEASKPMSEHGALVITRGVSEMMKTQRFNVFHYFGRHIQGDWGDICDEDRKMNEEALIWGYRLMSVYDVTAELKVWIITEADRSVTTILLPEEY</sequence>
<gene>
    <name evidence="1" type="ORF">JN757_14525</name>
</gene>
<organism evidence="1 2">
    <name type="scientific">Pseudomonas granadensis</name>
    <dbReference type="NCBI Taxonomy" id="1421430"/>
    <lineage>
        <taxon>Bacteria</taxon>
        <taxon>Pseudomonadati</taxon>
        <taxon>Pseudomonadota</taxon>
        <taxon>Gammaproteobacteria</taxon>
        <taxon>Pseudomonadales</taxon>
        <taxon>Pseudomonadaceae</taxon>
        <taxon>Pseudomonas</taxon>
    </lineage>
</organism>